<accession>A0A382P059</accession>
<dbReference type="InterPro" id="IPR036127">
    <property type="entry name" value="CcmE-like_sf"/>
</dbReference>
<evidence type="ECO:0008006" key="5">
    <source>
        <dbReference type="Google" id="ProtNLM"/>
    </source>
</evidence>
<dbReference type="InterPro" id="IPR004329">
    <property type="entry name" value="CcmE"/>
</dbReference>
<dbReference type="Pfam" id="PF03100">
    <property type="entry name" value="CcmE"/>
    <property type="match status" value="1"/>
</dbReference>
<sequence length="164" mass="18293">MRDRLKRKTPVDENKISPESIILAGQLEKNTIFNNRAKMLVGLVVLIATFGYFAFMAFESATVYYYTVGELHERGTDGTDNLVRVNGKLVPNSFQRDDKSVLAYFSLTDGTEMLSAIHSGIVPDLFFNDHSEIILEGTYTVDGVFHSENIIVKCPSKYVAKGST</sequence>
<keyword evidence="2 3" id="KW-0472">Membrane</keyword>
<proteinExistence type="predicted"/>
<dbReference type="EMBL" id="UINC01103975">
    <property type="protein sequence ID" value="SVC66793.1"/>
    <property type="molecule type" value="Genomic_DNA"/>
</dbReference>
<dbReference type="InterPro" id="IPR012340">
    <property type="entry name" value="NA-bd_OB-fold"/>
</dbReference>
<dbReference type="GO" id="GO:0020037">
    <property type="term" value="F:heme binding"/>
    <property type="evidence" value="ECO:0007669"/>
    <property type="project" value="InterPro"/>
</dbReference>
<name>A0A382P059_9ZZZZ</name>
<gene>
    <name evidence="4" type="ORF">METZ01_LOCUS319647</name>
</gene>
<reference evidence="4" key="1">
    <citation type="submission" date="2018-05" db="EMBL/GenBank/DDBJ databases">
        <authorList>
            <person name="Lanie J.A."/>
            <person name="Ng W.-L."/>
            <person name="Kazmierczak K.M."/>
            <person name="Andrzejewski T.M."/>
            <person name="Davidsen T.M."/>
            <person name="Wayne K.J."/>
            <person name="Tettelin H."/>
            <person name="Glass J.I."/>
            <person name="Rusch D."/>
            <person name="Podicherti R."/>
            <person name="Tsui H.-C.T."/>
            <person name="Winkler M.E."/>
        </authorList>
    </citation>
    <scope>NUCLEOTIDE SEQUENCE</scope>
</reference>
<evidence type="ECO:0000256" key="3">
    <source>
        <dbReference type="SAM" id="Phobius"/>
    </source>
</evidence>
<dbReference type="GO" id="GO:0017004">
    <property type="term" value="P:cytochrome complex assembly"/>
    <property type="evidence" value="ECO:0007669"/>
    <property type="project" value="InterPro"/>
</dbReference>
<dbReference type="GO" id="GO:0005886">
    <property type="term" value="C:plasma membrane"/>
    <property type="evidence" value="ECO:0007669"/>
    <property type="project" value="InterPro"/>
</dbReference>
<keyword evidence="3" id="KW-1133">Transmembrane helix</keyword>
<dbReference type="AlphaFoldDB" id="A0A382P059"/>
<evidence type="ECO:0000256" key="1">
    <source>
        <dbReference type="ARBA" id="ARBA00004370"/>
    </source>
</evidence>
<feature type="transmembrane region" description="Helical" evidence="3">
    <location>
        <begin position="39"/>
        <end position="58"/>
    </location>
</feature>
<protein>
    <recommendedName>
        <fullName evidence="5">Cytochrome c-type biogenesis protein CcmE</fullName>
    </recommendedName>
</protein>
<dbReference type="Gene3D" id="2.40.50.140">
    <property type="entry name" value="Nucleic acid-binding proteins"/>
    <property type="match status" value="1"/>
</dbReference>
<evidence type="ECO:0000256" key="2">
    <source>
        <dbReference type="ARBA" id="ARBA00023136"/>
    </source>
</evidence>
<organism evidence="4">
    <name type="scientific">marine metagenome</name>
    <dbReference type="NCBI Taxonomy" id="408172"/>
    <lineage>
        <taxon>unclassified sequences</taxon>
        <taxon>metagenomes</taxon>
        <taxon>ecological metagenomes</taxon>
    </lineage>
</organism>
<dbReference type="SUPFAM" id="SSF82093">
    <property type="entry name" value="Heme chaperone CcmE"/>
    <property type="match status" value="1"/>
</dbReference>
<comment type="subcellular location">
    <subcellularLocation>
        <location evidence="1">Membrane</location>
    </subcellularLocation>
</comment>
<evidence type="ECO:0000313" key="4">
    <source>
        <dbReference type="EMBL" id="SVC66793.1"/>
    </source>
</evidence>
<dbReference type="GO" id="GO:0017003">
    <property type="term" value="P:protein-heme linkage"/>
    <property type="evidence" value="ECO:0007669"/>
    <property type="project" value="InterPro"/>
</dbReference>
<keyword evidence="3" id="KW-0812">Transmembrane</keyword>